<dbReference type="Gene3D" id="2.60.120.200">
    <property type="match status" value="1"/>
</dbReference>
<feature type="chain" id="PRO_5008770390" description="LamG-like jellyroll fold domain-containing protein" evidence="1">
    <location>
        <begin position="23"/>
        <end position="227"/>
    </location>
</feature>
<dbReference type="HOGENOM" id="CLU_1221668_0_0_1"/>
<keyword evidence="1" id="KW-0732">Signal</keyword>
<dbReference type="PaxDb" id="55529-EKX38805"/>
<dbReference type="RefSeq" id="XP_005825785.1">
    <property type="nucleotide sequence ID" value="XM_005825728.1"/>
</dbReference>
<evidence type="ECO:0000256" key="1">
    <source>
        <dbReference type="SAM" id="SignalP"/>
    </source>
</evidence>
<evidence type="ECO:0008006" key="5">
    <source>
        <dbReference type="Google" id="ProtNLM"/>
    </source>
</evidence>
<feature type="signal peptide" evidence="1">
    <location>
        <begin position="1"/>
        <end position="22"/>
    </location>
</feature>
<dbReference type="SUPFAM" id="SSF49899">
    <property type="entry name" value="Concanavalin A-like lectins/glucanases"/>
    <property type="match status" value="1"/>
</dbReference>
<reference evidence="3" key="3">
    <citation type="submission" date="2015-06" db="UniProtKB">
        <authorList>
            <consortium name="EnsemblProtists"/>
        </authorList>
    </citation>
    <scope>IDENTIFICATION</scope>
</reference>
<reference evidence="4" key="2">
    <citation type="submission" date="2012-11" db="EMBL/GenBank/DDBJ databases">
        <authorList>
            <person name="Kuo A."/>
            <person name="Curtis B.A."/>
            <person name="Tanifuji G."/>
            <person name="Burki F."/>
            <person name="Gruber A."/>
            <person name="Irimia M."/>
            <person name="Maruyama S."/>
            <person name="Arias M.C."/>
            <person name="Ball S.G."/>
            <person name="Gile G.H."/>
            <person name="Hirakawa Y."/>
            <person name="Hopkins J.F."/>
            <person name="Rensing S.A."/>
            <person name="Schmutz J."/>
            <person name="Symeonidi A."/>
            <person name="Elias M."/>
            <person name="Eveleigh R.J."/>
            <person name="Herman E.K."/>
            <person name="Klute M.J."/>
            <person name="Nakayama T."/>
            <person name="Obornik M."/>
            <person name="Reyes-Prieto A."/>
            <person name="Armbrust E.V."/>
            <person name="Aves S.J."/>
            <person name="Beiko R.G."/>
            <person name="Coutinho P."/>
            <person name="Dacks J.B."/>
            <person name="Durnford D.G."/>
            <person name="Fast N.M."/>
            <person name="Green B.R."/>
            <person name="Grisdale C."/>
            <person name="Hempe F."/>
            <person name="Henrissat B."/>
            <person name="Hoppner M.P."/>
            <person name="Ishida K.-I."/>
            <person name="Kim E."/>
            <person name="Koreny L."/>
            <person name="Kroth P.G."/>
            <person name="Liu Y."/>
            <person name="Malik S.-B."/>
            <person name="Maier U.G."/>
            <person name="McRose D."/>
            <person name="Mock T."/>
            <person name="Neilson J.A."/>
            <person name="Onodera N.T."/>
            <person name="Poole A.M."/>
            <person name="Pritham E.J."/>
            <person name="Richards T.A."/>
            <person name="Rocap G."/>
            <person name="Roy S.W."/>
            <person name="Sarai C."/>
            <person name="Schaack S."/>
            <person name="Shirato S."/>
            <person name="Slamovits C.H."/>
            <person name="Spencer D.F."/>
            <person name="Suzuki S."/>
            <person name="Worden A.Z."/>
            <person name="Zauner S."/>
            <person name="Barry K."/>
            <person name="Bell C."/>
            <person name="Bharti A.K."/>
            <person name="Crow J.A."/>
            <person name="Grimwood J."/>
            <person name="Kramer R."/>
            <person name="Lindquist E."/>
            <person name="Lucas S."/>
            <person name="Salamov A."/>
            <person name="McFadden G.I."/>
            <person name="Lane C.E."/>
            <person name="Keeling P.J."/>
            <person name="Gray M.W."/>
            <person name="Grigoriev I.V."/>
            <person name="Archibald J.M."/>
        </authorList>
    </citation>
    <scope>NUCLEOTIDE SEQUENCE</scope>
    <source>
        <strain evidence="4">CCMP2712</strain>
    </source>
</reference>
<dbReference type="Pfam" id="PF13385">
    <property type="entry name" value="Laminin_G_3"/>
    <property type="match status" value="1"/>
</dbReference>
<evidence type="ECO:0000313" key="3">
    <source>
        <dbReference type="EnsemblProtists" id="EKX38805"/>
    </source>
</evidence>
<evidence type="ECO:0000313" key="2">
    <source>
        <dbReference type="EMBL" id="EKX38805.1"/>
    </source>
</evidence>
<sequence length="227" mass="25180">MGSSRSLLFLIMAILQVRKFEGSLVSSWSFNGDLSDSSVYSNTLQGNNVEFLTTTAFQSILWGQYAHVAGDNSYARRVDFDFMVSNGEFTVEFWVKIDSQQYNIFTFANLTTTFLQFWNVGSQAGCQFEIGGEFPVIPDALCTALQSNSWHHVAIVGNFTEILWYLDGNFEGSSSLQSNHSIPGVGNLTIGFNSDLANFSAGTSQSMSDFRMWNTARIRGVGTSKRI</sequence>
<organism evidence="2">
    <name type="scientific">Guillardia theta (strain CCMP2712)</name>
    <name type="common">Cryptophyte</name>
    <dbReference type="NCBI Taxonomy" id="905079"/>
    <lineage>
        <taxon>Eukaryota</taxon>
        <taxon>Cryptophyceae</taxon>
        <taxon>Pyrenomonadales</taxon>
        <taxon>Geminigeraceae</taxon>
        <taxon>Guillardia</taxon>
    </lineage>
</organism>
<dbReference type="Proteomes" id="UP000011087">
    <property type="component" value="Unassembled WGS sequence"/>
</dbReference>
<keyword evidence="4" id="KW-1185">Reference proteome</keyword>
<reference evidence="2 4" key="1">
    <citation type="journal article" date="2012" name="Nature">
        <title>Algal genomes reveal evolutionary mosaicism and the fate of nucleomorphs.</title>
        <authorList>
            <consortium name="DOE Joint Genome Institute"/>
            <person name="Curtis B.A."/>
            <person name="Tanifuji G."/>
            <person name="Burki F."/>
            <person name="Gruber A."/>
            <person name="Irimia M."/>
            <person name="Maruyama S."/>
            <person name="Arias M.C."/>
            <person name="Ball S.G."/>
            <person name="Gile G.H."/>
            <person name="Hirakawa Y."/>
            <person name="Hopkins J.F."/>
            <person name="Kuo A."/>
            <person name="Rensing S.A."/>
            <person name="Schmutz J."/>
            <person name="Symeonidi A."/>
            <person name="Elias M."/>
            <person name="Eveleigh R.J."/>
            <person name="Herman E.K."/>
            <person name="Klute M.J."/>
            <person name="Nakayama T."/>
            <person name="Obornik M."/>
            <person name="Reyes-Prieto A."/>
            <person name="Armbrust E.V."/>
            <person name="Aves S.J."/>
            <person name="Beiko R.G."/>
            <person name="Coutinho P."/>
            <person name="Dacks J.B."/>
            <person name="Durnford D.G."/>
            <person name="Fast N.M."/>
            <person name="Green B.R."/>
            <person name="Grisdale C.J."/>
            <person name="Hempel F."/>
            <person name="Henrissat B."/>
            <person name="Hoppner M.P."/>
            <person name="Ishida K."/>
            <person name="Kim E."/>
            <person name="Koreny L."/>
            <person name="Kroth P.G."/>
            <person name="Liu Y."/>
            <person name="Malik S.B."/>
            <person name="Maier U.G."/>
            <person name="McRose D."/>
            <person name="Mock T."/>
            <person name="Neilson J.A."/>
            <person name="Onodera N.T."/>
            <person name="Poole A.M."/>
            <person name="Pritham E.J."/>
            <person name="Richards T.A."/>
            <person name="Rocap G."/>
            <person name="Roy S.W."/>
            <person name="Sarai C."/>
            <person name="Schaack S."/>
            <person name="Shirato S."/>
            <person name="Slamovits C.H."/>
            <person name="Spencer D.F."/>
            <person name="Suzuki S."/>
            <person name="Worden A.Z."/>
            <person name="Zauner S."/>
            <person name="Barry K."/>
            <person name="Bell C."/>
            <person name="Bharti A.K."/>
            <person name="Crow J.A."/>
            <person name="Grimwood J."/>
            <person name="Kramer R."/>
            <person name="Lindquist E."/>
            <person name="Lucas S."/>
            <person name="Salamov A."/>
            <person name="McFadden G.I."/>
            <person name="Lane C.E."/>
            <person name="Keeling P.J."/>
            <person name="Gray M.W."/>
            <person name="Grigoriev I.V."/>
            <person name="Archibald J.M."/>
        </authorList>
    </citation>
    <scope>NUCLEOTIDE SEQUENCE</scope>
    <source>
        <strain evidence="2 4">CCMP2712</strain>
    </source>
</reference>
<dbReference type="KEGG" id="gtt:GUITHDRAFT_143990"/>
<dbReference type="EMBL" id="JH993045">
    <property type="protein sequence ID" value="EKX38805.1"/>
    <property type="molecule type" value="Genomic_DNA"/>
</dbReference>
<protein>
    <recommendedName>
        <fullName evidence="5">LamG-like jellyroll fold domain-containing protein</fullName>
    </recommendedName>
</protein>
<dbReference type="GeneID" id="17295562"/>
<proteinExistence type="predicted"/>
<name>L1ISL8_GUITC</name>
<dbReference type="EnsemblProtists" id="EKX38805">
    <property type="protein sequence ID" value="EKX38805"/>
    <property type="gene ID" value="GUITHDRAFT_143990"/>
</dbReference>
<accession>L1ISL8</accession>
<dbReference type="InterPro" id="IPR013320">
    <property type="entry name" value="ConA-like_dom_sf"/>
</dbReference>
<gene>
    <name evidence="2" type="ORF">GUITHDRAFT_143990</name>
</gene>
<evidence type="ECO:0000313" key="4">
    <source>
        <dbReference type="Proteomes" id="UP000011087"/>
    </source>
</evidence>
<dbReference type="AlphaFoldDB" id="L1ISL8"/>